<dbReference type="AlphaFoldDB" id="A0ABD1HKR1"/>
<protein>
    <submittedName>
        <fullName evidence="1">Triacylglycerol lipase OBL1-like</fullName>
    </submittedName>
</protein>
<evidence type="ECO:0000313" key="2">
    <source>
        <dbReference type="Proteomes" id="UP001567538"/>
    </source>
</evidence>
<gene>
    <name evidence="1" type="ORF">AAHA92_12572</name>
</gene>
<accession>A0ABD1HKR1</accession>
<reference evidence="1 2" key="1">
    <citation type="submission" date="2024-06" db="EMBL/GenBank/DDBJ databases">
        <title>A chromosome level genome sequence of Diviner's sage (Salvia divinorum).</title>
        <authorList>
            <person name="Ford S.A."/>
            <person name="Ro D.-K."/>
            <person name="Ness R.W."/>
            <person name="Phillips M.A."/>
        </authorList>
    </citation>
    <scope>NUCLEOTIDE SEQUENCE [LARGE SCALE GENOMIC DNA]</scope>
    <source>
        <strain evidence="1">SAF-2024a</strain>
        <tissue evidence="1">Leaf</tissue>
    </source>
</reference>
<comment type="caution">
    <text evidence="1">The sequence shown here is derived from an EMBL/GenBank/DDBJ whole genome shotgun (WGS) entry which is preliminary data.</text>
</comment>
<evidence type="ECO:0000313" key="1">
    <source>
        <dbReference type="EMBL" id="KAL1557032.1"/>
    </source>
</evidence>
<organism evidence="1 2">
    <name type="scientific">Salvia divinorum</name>
    <name type="common">Maria pastora</name>
    <name type="synonym">Diviner's sage</name>
    <dbReference type="NCBI Taxonomy" id="28513"/>
    <lineage>
        <taxon>Eukaryota</taxon>
        <taxon>Viridiplantae</taxon>
        <taxon>Streptophyta</taxon>
        <taxon>Embryophyta</taxon>
        <taxon>Tracheophyta</taxon>
        <taxon>Spermatophyta</taxon>
        <taxon>Magnoliopsida</taxon>
        <taxon>eudicotyledons</taxon>
        <taxon>Gunneridae</taxon>
        <taxon>Pentapetalae</taxon>
        <taxon>asterids</taxon>
        <taxon>lamiids</taxon>
        <taxon>Lamiales</taxon>
        <taxon>Lamiaceae</taxon>
        <taxon>Nepetoideae</taxon>
        <taxon>Mentheae</taxon>
        <taxon>Salviinae</taxon>
        <taxon>Salvia</taxon>
        <taxon>Salvia subgen. Calosphace</taxon>
    </lineage>
</organism>
<proteinExistence type="predicted"/>
<dbReference type="Proteomes" id="UP001567538">
    <property type="component" value="Unassembled WGS sequence"/>
</dbReference>
<sequence length="187" mass="21859">MALAHDDDVEDNYFSKNYLFLKAEVASWFDCLRILHSEDLEKREFCNTEIGGEVTGSRYRWIVFISVLLQKALLYLKTPMAAVGAALELCLNYPAFNDHLLFNIFTGRLVKPDRTSPKFTSMVGNIDKRWDLKRHYFGNKAAASISIMASKLSYENESFARNIVTHHWQMEFIGFFQFWNDYYTSDY</sequence>
<dbReference type="EMBL" id="JBEAFC010000005">
    <property type="protein sequence ID" value="KAL1557032.1"/>
    <property type="molecule type" value="Genomic_DNA"/>
</dbReference>
<dbReference type="InterPro" id="IPR044819">
    <property type="entry name" value="OBL-like"/>
</dbReference>
<dbReference type="PANTHER" id="PTHR46086">
    <property type="entry name" value="ALPHA/BETA-HYDROLASES SUPERFAMILY PROTEIN"/>
    <property type="match status" value="1"/>
</dbReference>
<dbReference type="PANTHER" id="PTHR46086:SF4">
    <property type="entry name" value="ALPHA_BETA-HYDROLASES SUPERFAMILY PROTEIN"/>
    <property type="match status" value="1"/>
</dbReference>
<keyword evidence="2" id="KW-1185">Reference proteome</keyword>
<name>A0ABD1HKR1_SALDI</name>